<keyword evidence="2" id="KW-1185">Reference proteome</keyword>
<protein>
    <recommendedName>
        <fullName evidence="3">HK97 gp10 family phage protein</fullName>
    </recommendedName>
</protein>
<organism evidence="1 2">
    <name type="scientific">Massilia eurypsychrophila</name>
    <dbReference type="NCBI Taxonomy" id="1485217"/>
    <lineage>
        <taxon>Bacteria</taxon>
        <taxon>Pseudomonadati</taxon>
        <taxon>Pseudomonadota</taxon>
        <taxon>Betaproteobacteria</taxon>
        <taxon>Burkholderiales</taxon>
        <taxon>Oxalobacteraceae</taxon>
        <taxon>Telluria group</taxon>
        <taxon>Massilia</taxon>
    </lineage>
</organism>
<dbReference type="EMBL" id="PDOC01000041">
    <property type="protein sequence ID" value="PIL42037.1"/>
    <property type="molecule type" value="Genomic_DNA"/>
</dbReference>
<comment type="caution">
    <text evidence="1">The sequence shown here is derived from an EMBL/GenBank/DDBJ whole genome shotgun (WGS) entry which is preliminary data.</text>
</comment>
<dbReference type="OrthoDB" id="8761332at2"/>
<gene>
    <name evidence="1" type="ORF">CR105_26440</name>
</gene>
<dbReference type="RefSeq" id="WP_099793861.1">
    <property type="nucleotide sequence ID" value="NZ_JBHLYV010000005.1"/>
</dbReference>
<sequence length="160" mass="16738">MADQNIAGGRELDAFLQTLAPKLEQNIMRSALRAGGKVFEAEVKANIPVVDGDLLASVRISTKAKKGRVTVSLKIGGKKAPHAHLVEFGTKPHHIAPKGSGSLLIGGKVVAAVDHPGAKPHPVVRPAFDSKSSESIAAVAAQVRKRLNKEGLNSPAPEPE</sequence>
<dbReference type="NCBIfam" id="TIGR01725">
    <property type="entry name" value="phge_HK97_gp10"/>
    <property type="match status" value="1"/>
</dbReference>
<reference evidence="1 2" key="1">
    <citation type="submission" date="2017-10" db="EMBL/GenBank/DDBJ databases">
        <title>Massilia psychrophilum sp. nov., a novel purple-pigmented bacterium isolated from Tianshan glacier, Xinjiang Municipality, China.</title>
        <authorList>
            <person name="Wang H."/>
        </authorList>
    </citation>
    <scope>NUCLEOTIDE SEQUENCE [LARGE SCALE GENOMIC DNA]</scope>
    <source>
        <strain evidence="1 2">JCM 30074</strain>
    </source>
</reference>
<dbReference type="Proteomes" id="UP000230390">
    <property type="component" value="Unassembled WGS sequence"/>
</dbReference>
<name>A0A2G8T7K2_9BURK</name>
<evidence type="ECO:0000313" key="2">
    <source>
        <dbReference type="Proteomes" id="UP000230390"/>
    </source>
</evidence>
<accession>A0A2G8T7K2</accession>
<evidence type="ECO:0008006" key="3">
    <source>
        <dbReference type="Google" id="ProtNLM"/>
    </source>
</evidence>
<dbReference type="Pfam" id="PF04883">
    <property type="entry name" value="HK97-gp10_like"/>
    <property type="match status" value="1"/>
</dbReference>
<proteinExistence type="predicted"/>
<dbReference type="InterPro" id="IPR010064">
    <property type="entry name" value="HK97-gp10_tail"/>
</dbReference>
<evidence type="ECO:0000313" key="1">
    <source>
        <dbReference type="EMBL" id="PIL42037.1"/>
    </source>
</evidence>
<dbReference type="AlphaFoldDB" id="A0A2G8T7K2"/>